<evidence type="ECO:0000256" key="1">
    <source>
        <dbReference type="SAM" id="MobiDB-lite"/>
    </source>
</evidence>
<keyword evidence="2" id="KW-0812">Transmembrane</keyword>
<reference evidence="4" key="1">
    <citation type="journal article" date="2019" name="Int. J. Syst. Evol. Microbiol.">
        <title>The Global Catalogue of Microorganisms (GCM) 10K type strain sequencing project: providing services to taxonomists for standard genome sequencing and annotation.</title>
        <authorList>
            <consortium name="The Broad Institute Genomics Platform"/>
            <consortium name="The Broad Institute Genome Sequencing Center for Infectious Disease"/>
            <person name="Wu L."/>
            <person name="Ma J."/>
        </authorList>
    </citation>
    <scope>NUCLEOTIDE SEQUENCE [LARGE SCALE GENOMIC DNA]</scope>
    <source>
        <strain evidence="4">ZS-35-S2</strain>
    </source>
</reference>
<dbReference type="Proteomes" id="UP001596203">
    <property type="component" value="Unassembled WGS sequence"/>
</dbReference>
<organism evidence="3 4">
    <name type="scientific">Plantactinospora solaniradicis</name>
    <dbReference type="NCBI Taxonomy" id="1723736"/>
    <lineage>
        <taxon>Bacteria</taxon>
        <taxon>Bacillati</taxon>
        <taxon>Actinomycetota</taxon>
        <taxon>Actinomycetes</taxon>
        <taxon>Micromonosporales</taxon>
        <taxon>Micromonosporaceae</taxon>
        <taxon>Plantactinospora</taxon>
    </lineage>
</organism>
<accession>A0ABW1KC42</accession>
<keyword evidence="4" id="KW-1185">Reference proteome</keyword>
<feature type="transmembrane region" description="Helical" evidence="2">
    <location>
        <begin position="17"/>
        <end position="36"/>
    </location>
</feature>
<evidence type="ECO:0000313" key="4">
    <source>
        <dbReference type="Proteomes" id="UP001596203"/>
    </source>
</evidence>
<evidence type="ECO:0000313" key="3">
    <source>
        <dbReference type="EMBL" id="MFC6019226.1"/>
    </source>
</evidence>
<keyword evidence="2" id="KW-0472">Membrane</keyword>
<dbReference type="EMBL" id="JBHSPR010000018">
    <property type="protein sequence ID" value="MFC6019226.1"/>
    <property type="molecule type" value="Genomic_DNA"/>
</dbReference>
<comment type="caution">
    <text evidence="3">The sequence shown here is derived from an EMBL/GenBank/DDBJ whole genome shotgun (WGS) entry which is preliminary data.</text>
</comment>
<sequence length="98" mass="10573">MYGWIWRKLPFGLPGKLVGTLLITASVLALLWYIVFPWAEPLLPFDDVQVTQDSGVPGGEPGVGDEPGTDVSGEPTGDGHELPYDTEQNNTPPPSPTR</sequence>
<keyword evidence="2" id="KW-1133">Transmembrane helix</keyword>
<gene>
    <name evidence="3" type="ORF">ACFP2T_23830</name>
</gene>
<protein>
    <submittedName>
        <fullName evidence="3">Uncharacterized protein</fullName>
    </submittedName>
</protein>
<evidence type="ECO:0000256" key="2">
    <source>
        <dbReference type="SAM" id="Phobius"/>
    </source>
</evidence>
<name>A0ABW1KC42_9ACTN</name>
<feature type="region of interest" description="Disordered" evidence="1">
    <location>
        <begin position="49"/>
        <end position="98"/>
    </location>
</feature>
<dbReference type="RefSeq" id="WP_377425043.1">
    <property type="nucleotide sequence ID" value="NZ_JBHSPR010000018.1"/>
</dbReference>
<proteinExistence type="predicted"/>